<keyword evidence="5" id="KW-1185">Reference proteome</keyword>
<name>A0ABW3FQW4_9PSEU</name>
<protein>
    <submittedName>
        <fullName evidence="4">Thioesterase II family protein</fullName>
    </submittedName>
</protein>
<comment type="similarity">
    <text evidence="1">Belongs to the thioesterase family.</text>
</comment>
<keyword evidence="2" id="KW-0378">Hydrolase</keyword>
<dbReference type="EMBL" id="JBHTIW010000005">
    <property type="protein sequence ID" value="MFD0920008.1"/>
    <property type="molecule type" value="Genomic_DNA"/>
</dbReference>
<dbReference type="InterPro" id="IPR001031">
    <property type="entry name" value="Thioesterase"/>
</dbReference>
<dbReference type="SUPFAM" id="SSF53474">
    <property type="entry name" value="alpha/beta-Hydrolases"/>
    <property type="match status" value="1"/>
</dbReference>
<evidence type="ECO:0000313" key="5">
    <source>
        <dbReference type="Proteomes" id="UP001597018"/>
    </source>
</evidence>
<dbReference type="Gene3D" id="3.40.50.1820">
    <property type="entry name" value="alpha/beta hydrolase"/>
    <property type="match status" value="1"/>
</dbReference>
<dbReference type="PANTHER" id="PTHR11487">
    <property type="entry name" value="THIOESTERASE"/>
    <property type="match status" value="1"/>
</dbReference>
<dbReference type="SMART" id="SM00824">
    <property type="entry name" value="PKS_TE"/>
    <property type="match status" value="1"/>
</dbReference>
<gene>
    <name evidence="4" type="ORF">ACFQ16_09665</name>
</gene>
<proteinExistence type="inferred from homology"/>
<dbReference type="Proteomes" id="UP001597018">
    <property type="component" value="Unassembled WGS sequence"/>
</dbReference>
<feature type="domain" description="Thioesterase TesA-like" evidence="3">
    <location>
        <begin position="25"/>
        <end position="246"/>
    </location>
</feature>
<accession>A0ABW3FQW4</accession>
<evidence type="ECO:0000259" key="3">
    <source>
        <dbReference type="SMART" id="SM00824"/>
    </source>
</evidence>
<dbReference type="InterPro" id="IPR012223">
    <property type="entry name" value="TEII"/>
</dbReference>
<comment type="caution">
    <text evidence="4">The sequence shown here is derived from an EMBL/GenBank/DDBJ whole genome shotgun (WGS) entry which is preliminary data.</text>
</comment>
<organism evidence="4 5">
    <name type="scientific">Saccharopolyspora rosea</name>
    <dbReference type="NCBI Taxonomy" id="524884"/>
    <lineage>
        <taxon>Bacteria</taxon>
        <taxon>Bacillati</taxon>
        <taxon>Actinomycetota</taxon>
        <taxon>Actinomycetes</taxon>
        <taxon>Pseudonocardiales</taxon>
        <taxon>Pseudonocardiaceae</taxon>
        <taxon>Saccharopolyspora</taxon>
    </lineage>
</organism>
<evidence type="ECO:0000313" key="4">
    <source>
        <dbReference type="EMBL" id="MFD0920008.1"/>
    </source>
</evidence>
<reference evidence="5" key="1">
    <citation type="journal article" date="2019" name="Int. J. Syst. Evol. Microbiol.">
        <title>The Global Catalogue of Microorganisms (GCM) 10K type strain sequencing project: providing services to taxonomists for standard genome sequencing and annotation.</title>
        <authorList>
            <consortium name="The Broad Institute Genomics Platform"/>
            <consortium name="The Broad Institute Genome Sequencing Center for Infectious Disease"/>
            <person name="Wu L."/>
            <person name="Ma J."/>
        </authorList>
    </citation>
    <scope>NUCLEOTIDE SEQUENCE [LARGE SCALE GENOMIC DNA]</scope>
    <source>
        <strain evidence="5">CCUG 56401</strain>
    </source>
</reference>
<dbReference type="RefSeq" id="WP_263247506.1">
    <property type="nucleotide sequence ID" value="NZ_BAABLT010000008.1"/>
</dbReference>
<dbReference type="PANTHER" id="PTHR11487:SF0">
    <property type="entry name" value="S-ACYL FATTY ACID SYNTHASE THIOESTERASE, MEDIUM CHAIN"/>
    <property type="match status" value="1"/>
</dbReference>
<evidence type="ECO:0000256" key="2">
    <source>
        <dbReference type="ARBA" id="ARBA00022801"/>
    </source>
</evidence>
<dbReference type="Pfam" id="PF00975">
    <property type="entry name" value="Thioesterase"/>
    <property type="match status" value="1"/>
</dbReference>
<dbReference type="InterPro" id="IPR029058">
    <property type="entry name" value="AB_hydrolase_fold"/>
</dbReference>
<dbReference type="InterPro" id="IPR020802">
    <property type="entry name" value="TesA-like"/>
</dbReference>
<sequence length="248" mass="26644">MTPSPTKNPWIRRFGPRPDGGPHVVCFPHAGGSASYFSRLARRLAPDVATLSVQYPGRQERRREPVPTSIDELADDIAEALAPLLAERHVFFGHSMGSVVAFEVARRLEVTGTGPLRLFASARRAPSTPDTRKVHLLDDAGLLGEMSRLGGTAQTVLADPEMAAMILPAVRADYRAIGNYSCPRGAAVRCPITVVVGDRDPVVTAEQASSWQEHTTSGFDLTVHPGGHFYLDDNLDAVARDITAALAG</sequence>
<evidence type="ECO:0000256" key="1">
    <source>
        <dbReference type="ARBA" id="ARBA00007169"/>
    </source>
</evidence>